<dbReference type="AlphaFoldDB" id="A0AAW0PBW6"/>
<keyword evidence="1" id="KW-0472">Membrane</keyword>
<name>A0AAW0PBW6_9GOBI</name>
<dbReference type="Proteomes" id="UP001460270">
    <property type="component" value="Unassembled WGS sequence"/>
</dbReference>
<keyword evidence="1" id="KW-0812">Transmembrane</keyword>
<keyword evidence="1" id="KW-1133">Transmembrane helix</keyword>
<feature type="transmembrane region" description="Helical" evidence="1">
    <location>
        <begin position="221"/>
        <end position="241"/>
    </location>
</feature>
<proteinExistence type="predicted"/>
<organism evidence="2 3">
    <name type="scientific">Mugilogobius chulae</name>
    <name type="common">yellowstripe goby</name>
    <dbReference type="NCBI Taxonomy" id="88201"/>
    <lineage>
        <taxon>Eukaryota</taxon>
        <taxon>Metazoa</taxon>
        <taxon>Chordata</taxon>
        <taxon>Craniata</taxon>
        <taxon>Vertebrata</taxon>
        <taxon>Euteleostomi</taxon>
        <taxon>Actinopterygii</taxon>
        <taxon>Neopterygii</taxon>
        <taxon>Teleostei</taxon>
        <taxon>Neoteleostei</taxon>
        <taxon>Acanthomorphata</taxon>
        <taxon>Gobiaria</taxon>
        <taxon>Gobiiformes</taxon>
        <taxon>Gobioidei</taxon>
        <taxon>Gobiidae</taxon>
        <taxon>Gobionellinae</taxon>
        <taxon>Mugilogobius</taxon>
    </lineage>
</organism>
<gene>
    <name evidence="2" type="ORF">WMY93_009123</name>
</gene>
<dbReference type="EMBL" id="JBBPFD010000006">
    <property type="protein sequence ID" value="KAK7922221.1"/>
    <property type="molecule type" value="Genomic_DNA"/>
</dbReference>
<sequence>MTLSEIKSSSPSDVREHTLMMFDTSLSDHRLQEMQVKLLVFHRSPYYLEPYVEPCDMTLVDRQHLKDLWPRPALKYSPLFLMESLLEDFCSCRRDLEAFLMKSLHLRVNAERLVKTVKELYEHLKDLEQPVPSVNTSLPRLFVEFDKLKSHANATSADLFWKINGVQSPDPCQLYEIQIKIIDLSVGEQCHEQHAVQGLEFTPGPKRFYTSRSTENFCLCFSFFVFFMLLWEMLLILASLLSQFK</sequence>
<evidence type="ECO:0000313" key="3">
    <source>
        <dbReference type="Proteomes" id="UP001460270"/>
    </source>
</evidence>
<evidence type="ECO:0000313" key="2">
    <source>
        <dbReference type="EMBL" id="KAK7922221.1"/>
    </source>
</evidence>
<keyword evidence="3" id="KW-1185">Reference proteome</keyword>
<evidence type="ECO:0000256" key="1">
    <source>
        <dbReference type="SAM" id="Phobius"/>
    </source>
</evidence>
<reference evidence="3" key="1">
    <citation type="submission" date="2024-04" db="EMBL/GenBank/DDBJ databases">
        <title>Salinicola lusitanus LLJ914,a marine bacterium isolated from the Okinawa Trough.</title>
        <authorList>
            <person name="Li J."/>
        </authorList>
    </citation>
    <scope>NUCLEOTIDE SEQUENCE [LARGE SCALE GENOMIC DNA]</scope>
</reference>
<protein>
    <submittedName>
        <fullName evidence="2">Uncharacterized protein</fullName>
    </submittedName>
</protein>
<comment type="caution">
    <text evidence="2">The sequence shown here is derived from an EMBL/GenBank/DDBJ whole genome shotgun (WGS) entry which is preliminary data.</text>
</comment>
<accession>A0AAW0PBW6</accession>